<keyword evidence="2" id="KW-1185">Reference proteome</keyword>
<dbReference type="Proteomes" id="UP000284250">
    <property type="component" value="Unassembled WGS sequence"/>
</dbReference>
<dbReference type="RefSeq" id="WP_119654249.1">
    <property type="nucleotide sequence ID" value="NZ_QYCN01000003.1"/>
</dbReference>
<reference evidence="1 2" key="1">
    <citation type="submission" date="2018-09" db="EMBL/GenBank/DDBJ databases">
        <authorList>
            <person name="Zeman M."/>
            <person name="Pardy F."/>
        </authorList>
    </citation>
    <scope>NUCLEOTIDE SEQUENCE [LARGE SCALE GENOMIC DNA]</scope>
    <source>
        <strain evidence="1 2">CCM 8852</strain>
    </source>
</reference>
<reference evidence="1 2" key="2">
    <citation type="submission" date="2019-01" db="EMBL/GenBank/DDBJ databases">
        <title>Hymenobacter humicola sp. nov., isolated from soils in Antarctica.</title>
        <authorList>
            <person name="Sedlacek I."/>
            <person name="Holochova P."/>
            <person name="Kralova S."/>
            <person name="Pantucek R."/>
            <person name="Stankova E."/>
            <person name="Vrbovska V."/>
            <person name="Kristofova L."/>
            <person name="Svec P."/>
            <person name="Busse H.-J."/>
        </authorList>
    </citation>
    <scope>NUCLEOTIDE SEQUENCE [LARGE SCALE GENOMIC DNA]</scope>
    <source>
        <strain evidence="1 2">CCM 8852</strain>
    </source>
</reference>
<evidence type="ECO:0000313" key="1">
    <source>
        <dbReference type="EMBL" id="RIY13365.1"/>
    </source>
</evidence>
<gene>
    <name evidence="1" type="ORF">D0T11_02720</name>
</gene>
<evidence type="ECO:0008006" key="3">
    <source>
        <dbReference type="Google" id="ProtNLM"/>
    </source>
</evidence>
<proteinExistence type="predicted"/>
<dbReference type="EMBL" id="QYCN01000003">
    <property type="protein sequence ID" value="RIY13365.1"/>
    <property type="molecule type" value="Genomic_DNA"/>
</dbReference>
<dbReference type="InterPro" id="IPR021109">
    <property type="entry name" value="Peptidase_aspartic_dom_sf"/>
</dbReference>
<comment type="caution">
    <text evidence="1">The sequence shown here is derived from an EMBL/GenBank/DDBJ whole genome shotgun (WGS) entry which is preliminary data.</text>
</comment>
<name>A0A418R7R9_9BACT</name>
<dbReference type="OrthoDB" id="3521766at2"/>
<organism evidence="1 2">
    <name type="scientific">Hymenobacter rubripertinctus</name>
    <dbReference type="NCBI Taxonomy" id="2029981"/>
    <lineage>
        <taxon>Bacteria</taxon>
        <taxon>Pseudomonadati</taxon>
        <taxon>Bacteroidota</taxon>
        <taxon>Cytophagia</taxon>
        <taxon>Cytophagales</taxon>
        <taxon>Hymenobacteraceae</taxon>
        <taxon>Hymenobacter</taxon>
    </lineage>
</organism>
<accession>A0A418R7R9</accession>
<dbReference type="SUPFAM" id="SSF50630">
    <property type="entry name" value="Acid proteases"/>
    <property type="match status" value="1"/>
</dbReference>
<sequence length="420" mass="44966">MSRGSAVLVPLTGPAQPALGIEALDTLVVALNTQSTAVLEPYLRADTRIDQLPAAYTALVLAQLVARALPVEDARLVRQGAEEENTRYACSFARAGVWKEYNFLLDSTGQFLELNLAKAHVKKIAPQLPAQNLTLPERVTMPFRLVSGLVVVTASVDGRRGDFVLDTGCPTLRLNNAYFAPPAGQQTLVGGGSTGIGGLVGGASFYQIGEFDWQGIVGRHLEVATFDLTTLEAGLGQQPILGLIGYSLLSQYALTLDYQQKQLWLDKPPPVAAGSAVAEGTFSFLQRGHLPVVAFRAGGQTLRLGIDSGAQNNLLDEKYASVLAPVTRRWQTCTVVGLDATPGRVLRGELSAIELGPHLVFKRQPTVFATTEHLNRNAPQTPLDGLAGYPLLRKYVTTIDYVHKTIRWASSGQRTGGGGG</sequence>
<evidence type="ECO:0000313" key="2">
    <source>
        <dbReference type="Proteomes" id="UP000284250"/>
    </source>
</evidence>
<dbReference type="Gene3D" id="2.40.70.10">
    <property type="entry name" value="Acid Proteases"/>
    <property type="match status" value="2"/>
</dbReference>
<dbReference type="AlphaFoldDB" id="A0A418R7R9"/>
<protein>
    <recommendedName>
        <fullName evidence="3">Peptidase A2 domain-containing protein</fullName>
    </recommendedName>
</protein>